<gene>
    <name evidence="1" type="ORF">N658DRAFT_498605</name>
</gene>
<reference evidence="1" key="2">
    <citation type="submission" date="2023-05" db="EMBL/GenBank/DDBJ databases">
        <authorList>
            <consortium name="Lawrence Berkeley National Laboratory"/>
            <person name="Steindorff A."/>
            <person name="Hensen N."/>
            <person name="Bonometti L."/>
            <person name="Westerberg I."/>
            <person name="Brannstrom I.O."/>
            <person name="Guillou S."/>
            <person name="Cros-Aarteil S."/>
            <person name="Calhoun S."/>
            <person name="Haridas S."/>
            <person name="Kuo A."/>
            <person name="Mondo S."/>
            <person name="Pangilinan J."/>
            <person name="Riley R."/>
            <person name="Labutti K."/>
            <person name="Andreopoulos B."/>
            <person name="Lipzen A."/>
            <person name="Chen C."/>
            <person name="Yanf M."/>
            <person name="Daum C."/>
            <person name="Ng V."/>
            <person name="Clum A."/>
            <person name="Ohm R."/>
            <person name="Martin F."/>
            <person name="Silar P."/>
            <person name="Natvig D."/>
            <person name="Lalanne C."/>
            <person name="Gautier V."/>
            <person name="Ament-Velasquez S.L."/>
            <person name="Kruys A."/>
            <person name="Hutchinson M.I."/>
            <person name="Powell A.J."/>
            <person name="Barry K."/>
            <person name="Miller A.N."/>
            <person name="Grigoriev I.V."/>
            <person name="Debuchy R."/>
            <person name="Gladieux P."/>
            <person name="Thoren M.H."/>
            <person name="Johannesson H."/>
        </authorList>
    </citation>
    <scope>NUCLEOTIDE SEQUENCE</scope>
    <source>
        <strain evidence="1">CBS 757.83</strain>
    </source>
</reference>
<dbReference type="EMBL" id="MU863651">
    <property type="protein sequence ID" value="KAK4099237.1"/>
    <property type="molecule type" value="Genomic_DNA"/>
</dbReference>
<accession>A0AAN6T052</accession>
<comment type="caution">
    <text evidence="1">The sequence shown here is derived from an EMBL/GenBank/DDBJ whole genome shotgun (WGS) entry which is preliminary data.</text>
</comment>
<evidence type="ECO:0000313" key="2">
    <source>
        <dbReference type="Proteomes" id="UP001305647"/>
    </source>
</evidence>
<organism evidence="1 2">
    <name type="scientific">Parathielavia hyrcaniae</name>
    <dbReference type="NCBI Taxonomy" id="113614"/>
    <lineage>
        <taxon>Eukaryota</taxon>
        <taxon>Fungi</taxon>
        <taxon>Dikarya</taxon>
        <taxon>Ascomycota</taxon>
        <taxon>Pezizomycotina</taxon>
        <taxon>Sordariomycetes</taxon>
        <taxon>Sordariomycetidae</taxon>
        <taxon>Sordariales</taxon>
        <taxon>Chaetomiaceae</taxon>
        <taxon>Parathielavia</taxon>
    </lineage>
</organism>
<reference evidence="1" key="1">
    <citation type="journal article" date="2023" name="Mol. Phylogenet. Evol.">
        <title>Genome-scale phylogeny and comparative genomics of the fungal order Sordariales.</title>
        <authorList>
            <person name="Hensen N."/>
            <person name="Bonometti L."/>
            <person name="Westerberg I."/>
            <person name="Brannstrom I.O."/>
            <person name="Guillou S."/>
            <person name="Cros-Aarteil S."/>
            <person name="Calhoun S."/>
            <person name="Haridas S."/>
            <person name="Kuo A."/>
            <person name="Mondo S."/>
            <person name="Pangilinan J."/>
            <person name="Riley R."/>
            <person name="LaButti K."/>
            <person name="Andreopoulos B."/>
            <person name="Lipzen A."/>
            <person name="Chen C."/>
            <person name="Yan M."/>
            <person name="Daum C."/>
            <person name="Ng V."/>
            <person name="Clum A."/>
            <person name="Steindorff A."/>
            <person name="Ohm R.A."/>
            <person name="Martin F."/>
            <person name="Silar P."/>
            <person name="Natvig D.O."/>
            <person name="Lalanne C."/>
            <person name="Gautier V."/>
            <person name="Ament-Velasquez S.L."/>
            <person name="Kruys A."/>
            <person name="Hutchinson M.I."/>
            <person name="Powell A.J."/>
            <person name="Barry K."/>
            <person name="Miller A.N."/>
            <person name="Grigoriev I.V."/>
            <person name="Debuchy R."/>
            <person name="Gladieux P."/>
            <person name="Hiltunen Thoren M."/>
            <person name="Johannesson H."/>
        </authorList>
    </citation>
    <scope>NUCLEOTIDE SEQUENCE</scope>
    <source>
        <strain evidence="1">CBS 757.83</strain>
    </source>
</reference>
<dbReference type="Proteomes" id="UP001305647">
    <property type="component" value="Unassembled WGS sequence"/>
</dbReference>
<proteinExistence type="predicted"/>
<keyword evidence="2" id="KW-1185">Reference proteome</keyword>
<evidence type="ECO:0000313" key="1">
    <source>
        <dbReference type="EMBL" id="KAK4099237.1"/>
    </source>
</evidence>
<dbReference type="AlphaFoldDB" id="A0AAN6T052"/>
<protein>
    <submittedName>
        <fullName evidence="1">Uncharacterized protein</fullName>
    </submittedName>
</protein>
<name>A0AAN6T052_9PEZI</name>
<sequence>MDPSMLEMRLDNIRLLHGFKEHLREKTGRRASSLKRSEPALNRQYLYLALLFCPMVHCPGLLLDLPALAVDKGCWGTVGRYDGQCH</sequence>